<gene>
    <name evidence="6" type="ORF">IEG06_13865</name>
</gene>
<sequence length="425" mass="47021">MRLFVFFFILLSLKLTAQATWQPLPNIISNPNNQRFDDVFFLDDNLGWAANGFYAAVYKTTDGGLTWSEQLNQTDLGSSHYFRNIEFLTEDVGFLGTLNGLFYKTTDGGVTWTSVTNITPNPVAICGLDAVGTSTIYGCGAYFSPAFIIKSSDSGNNWTTIDMSAYADALVEIYFVTENLGYASGKSATGGVILKTMDGGTTWTEIYNSNIIGDYVWKIQILESNTNVIFGAVESTATTLGQFIKSTDSGATWFSTNAPETHLQAVGFTSETHGWIGGHTTGFYETIDGGVTWTNLNIGNNLNRIFVTSSGQAYASGTTLYKYTDQTLNTEDFSIPSKSPLQITLLKNPVENNLEFSIDFKSDDNLLIELYDSNSRFIKQLSREIIKASSTEKHYKFQVTDLATGIYFLDFHNNSGRQTIKFIKQ</sequence>
<evidence type="ECO:0000256" key="2">
    <source>
        <dbReference type="ARBA" id="ARBA00022729"/>
    </source>
</evidence>
<feature type="domain" description="Photosynthesis system II assembly factor Ycf48/Hcf136-like" evidence="5">
    <location>
        <begin position="28"/>
        <end position="159"/>
    </location>
</feature>
<dbReference type="InterPro" id="IPR026444">
    <property type="entry name" value="Secre_tail"/>
</dbReference>
<feature type="chain" id="PRO_5045878498" evidence="4">
    <location>
        <begin position="18"/>
        <end position="425"/>
    </location>
</feature>
<keyword evidence="2 4" id="KW-0732">Signal</keyword>
<evidence type="ECO:0000313" key="7">
    <source>
        <dbReference type="Proteomes" id="UP000627521"/>
    </source>
</evidence>
<dbReference type="CDD" id="cd15482">
    <property type="entry name" value="Sialidase_non-viral"/>
    <property type="match status" value="1"/>
</dbReference>
<dbReference type="SUPFAM" id="SSF110296">
    <property type="entry name" value="Oligoxyloglucan reducing end-specific cellobiohydrolase"/>
    <property type="match status" value="2"/>
</dbReference>
<dbReference type="PANTHER" id="PTHR47199">
    <property type="entry name" value="PHOTOSYSTEM II STABILITY/ASSEMBLY FACTOR HCF136, CHLOROPLASTIC"/>
    <property type="match status" value="1"/>
</dbReference>
<dbReference type="PANTHER" id="PTHR47199:SF2">
    <property type="entry name" value="PHOTOSYSTEM II STABILITY_ASSEMBLY FACTOR HCF136, CHLOROPLASTIC"/>
    <property type="match status" value="1"/>
</dbReference>
<reference evidence="6 7" key="1">
    <citation type="submission" date="2020-09" db="EMBL/GenBank/DDBJ databases">
        <title>Bacillus nautilus sp. nov., Chryseoglobus crepusculi sp. nov, and Psychrobacter noctis sp. nov., isolated from deep-sea sponges from the equatorial Atlantic.</title>
        <authorList>
            <person name="Stennett H.L."/>
            <person name="Williams S.E."/>
        </authorList>
    </citation>
    <scope>NUCLEOTIDE SEQUENCE [LARGE SCALE GENOMIC DNA]</scope>
    <source>
        <strain evidence="6 7">28M-24</strain>
    </source>
</reference>
<keyword evidence="3" id="KW-0604">Photosystem II</keyword>
<name>A0ABR8M1A9_9FLAO</name>
<protein>
    <submittedName>
        <fullName evidence="6">T9SS type A sorting domain-containing protein</fullName>
    </submittedName>
</protein>
<accession>A0ABR8M1A9</accession>
<dbReference type="EMBL" id="JACXXH010000008">
    <property type="protein sequence ID" value="MBD3864540.1"/>
    <property type="molecule type" value="Genomic_DNA"/>
</dbReference>
<dbReference type="Proteomes" id="UP000627521">
    <property type="component" value="Unassembled WGS sequence"/>
</dbReference>
<organism evidence="6 7">
    <name type="scientific">Olleya marilimosa</name>
    <dbReference type="NCBI Taxonomy" id="272164"/>
    <lineage>
        <taxon>Bacteria</taxon>
        <taxon>Pseudomonadati</taxon>
        <taxon>Bacteroidota</taxon>
        <taxon>Flavobacteriia</taxon>
        <taxon>Flavobacteriales</taxon>
        <taxon>Flavobacteriaceae</taxon>
    </lineage>
</organism>
<keyword evidence="1" id="KW-0602">Photosynthesis</keyword>
<dbReference type="Pfam" id="PF14870">
    <property type="entry name" value="PSII_BNR"/>
    <property type="match status" value="1"/>
</dbReference>
<proteinExistence type="predicted"/>
<evidence type="ECO:0000256" key="3">
    <source>
        <dbReference type="ARBA" id="ARBA00023276"/>
    </source>
</evidence>
<dbReference type="NCBIfam" id="TIGR04183">
    <property type="entry name" value="Por_Secre_tail"/>
    <property type="match status" value="1"/>
</dbReference>
<evidence type="ECO:0000313" key="6">
    <source>
        <dbReference type="EMBL" id="MBD3864540.1"/>
    </source>
</evidence>
<evidence type="ECO:0000256" key="4">
    <source>
        <dbReference type="SAM" id="SignalP"/>
    </source>
</evidence>
<keyword evidence="7" id="KW-1185">Reference proteome</keyword>
<dbReference type="Gene3D" id="2.130.10.10">
    <property type="entry name" value="YVTN repeat-like/Quinoprotein amine dehydrogenase"/>
    <property type="match status" value="2"/>
</dbReference>
<feature type="signal peptide" evidence="4">
    <location>
        <begin position="1"/>
        <end position="17"/>
    </location>
</feature>
<dbReference type="InterPro" id="IPR028203">
    <property type="entry name" value="PSII_CF48-like_dom"/>
</dbReference>
<dbReference type="InterPro" id="IPR015943">
    <property type="entry name" value="WD40/YVTN_repeat-like_dom_sf"/>
</dbReference>
<evidence type="ECO:0000256" key="1">
    <source>
        <dbReference type="ARBA" id="ARBA00022531"/>
    </source>
</evidence>
<dbReference type="RefSeq" id="WP_191100530.1">
    <property type="nucleotide sequence ID" value="NZ_JACXXF010000008.1"/>
</dbReference>
<comment type="caution">
    <text evidence="6">The sequence shown here is derived from an EMBL/GenBank/DDBJ whole genome shotgun (WGS) entry which is preliminary data.</text>
</comment>
<evidence type="ECO:0000259" key="5">
    <source>
        <dbReference type="Pfam" id="PF14870"/>
    </source>
</evidence>